<dbReference type="InterPro" id="IPR005218">
    <property type="entry name" value="Diacylglycerol/lipid_kinase"/>
</dbReference>
<dbReference type="GO" id="GO:0008654">
    <property type="term" value="P:phospholipid biosynthetic process"/>
    <property type="evidence" value="ECO:0007669"/>
    <property type="project" value="UniProtKB-KW"/>
</dbReference>
<dbReference type="EMBL" id="CP003156">
    <property type="protein sequence ID" value="AEV32131.1"/>
    <property type="molecule type" value="Genomic_DNA"/>
</dbReference>
<keyword evidence="8" id="KW-0460">Magnesium</keyword>
<evidence type="ECO:0000256" key="2">
    <source>
        <dbReference type="ARBA" id="ARBA00022516"/>
    </source>
</evidence>
<dbReference type="KEGG" id="oho:Oweho_1125"/>
<dbReference type="eggNOG" id="COG1597">
    <property type="taxonomic scope" value="Bacteria"/>
</dbReference>
<dbReference type="InterPro" id="IPR050187">
    <property type="entry name" value="Lipid_Phosphate_FormReg"/>
</dbReference>
<keyword evidence="4" id="KW-0479">Metal-binding</keyword>
<keyword evidence="6" id="KW-0418">Kinase</keyword>
<dbReference type="Gene3D" id="3.40.50.10330">
    <property type="entry name" value="Probable inorganic polyphosphate/atp-NAD kinase, domain 1"/>
    <property type="match status" value="1"/>
</dbReference>
<keyword evidence="11" id="KW-1208">Phospholipid metabolism</keyword>
<dbReference type="InterPro" id="IPR001206">
    <property type="entry name" value="Diacylglycerol_kinase_cat_dom"/>
</dbReference>
<organism evidence="13 14">
    <name type="scientific">Owenweeksia hongkongensis (strain DSM 17368 / CIP 108786 / JCM 12287 / NRRL B-23963 / UST20020801)</name>
    <dbReference type="NCBI Taxonomy" id="926562"/>
    <lineage>
        <taxon>Bacteria</taxon>
        <taxon>Pseudomonadati</taxon>
        <taxon>Bacteroidota</taxon>
        <taxon>Flavobacteriia</taxon>
        <taxon>Flavobacteriales</taxon>
        <taxon>Owenweeksiaceae</taxon>
        <taxon>Owenweeksia</taxon>
    </lineage>
</organism>
<sequence length="308" mass="34000">MIAKRTLIIINPISGTQNKAFIERLIETYLPEDQFNYAIEFTVGPTHATDLAAAAAKDGFDLVIAVGGDGTVNETATGLIGTNTALGIIPIGSGNGLGRHLQISMNPSKAIKTFSESEVMKIDVCTANGRPFFNVAGVGYDALIAHKFAQMESRGFSTYIYSVLNQWFKYKPKKYTISTEEGKFKKRALMISMANGSQFGNNAWIAPNARLDDGLIDVCMLTKFHTLAAPALAFQLFNKTIDDSKYLETFRSAHFTVKQKSKIAHLDGEPFKLGKKIEFKVLPKALNIFVPKAFLHELHTEYSLSKFE</sequence>
<keyword evidence="7" id="KW-0067">ATP-binding</keyword>
<dbReference type="Proteomes" id="UP000005631">
    <property type="component" value="Chromosome"/>
</dbReference>
<dbReference type="STRING" id="926562.Oweho_1125"/>
<dbReference type="GO" id="GO:0046872">
    <property type="term" value="F:metal ion binding"/>
    <property type="evidence" value="ECO:0007669"/>
    <property type="project" value="UniProtKB-KW"/>
</dbReference>
<evidence type="ECO:0000256" key="9">
    <source>
        <dbReference type="ARBA" id="ARBA00023098"/>
    </source>
</evidence>
<keyword evidence="9" id="KW-0443">Lipid metabolism</keyword>
<evidence type="ECO:0000256" key="11">
    <source>
        <dbReference type="ARBA" id="ARBA00023264"/>
    </source>
</evidence>
<gene>
    <name evidence="13" type="ordered locus">Oweho_1125</name>
</gene>
<dbReference type="SMART" id="SM00046">
    <property type="entry name" value="DAGKc"/>
    <property type="match status" value="1"/>
</dbReference>
<keyword evidence="2" id="KW-0444">Lipid biosynthesis</keyword>
<dbReference type="PANTHER" id="PTHR12358:SF106">
    <property type="entry name" value="LIPID KINASE YEGS"/>
    <property type="match status" value="1"/>
</dbReference>
<evidence type="ECO:0000256" key="1">
    <source>
        <dbReference type="ARBA" id="ARBA00001946"/>
    </source>
</evidence>
<dbReference type="GO" id="GO:0005524">
    <property type="term" value="F:ATP binding"/>
    <property type="evidence" value="ECO:0007669"/>
    <property type="project" value="UniProtKB-KW"/>
</dbReference>
<dbReference type="InterPro" id="IPR016064">
    <property type="entry name" value="NAD/diacylglycerol_kinase_sf"/>
</dbReference>
<feature type="domain" description="DAGKc" evidence="12">
    <location>
        <begin position="1"/>
        <end position="131"/>
    </location>
</feature>
<evidence type="ECO:0000256" key="8">
    <source>
        <dbReference type="ARBA" id="ARBA00022842"/>
    </source>
</evidence>
<keyword evidence="3" id="KW-0808">Transferase</keyword>
<evidence type="ECO:0000313" key="14">
    <source>
        <dbReference type="Proteomes" id="UP000005631"/>
    </source>
</evidence>
<keyword evidence="5" id="KW-0547">Nucleotide-binding</keyword>
<dbReference type="RefSeq" id="WP_014201491.1">
    <property type="nucleotide sequence ID" value="NC_016599.1"/>
</dbReference>
<evidence type="ECO:0000313" key="13">
    <source>
        <dbReference type="EMBL" id="AEV32131.1"/>
    </source>
</evidence>
<dbReference type="PATRIC" id="fig|926562.3.peg.1139"/>
<evidence type="ECO:0000256" key="3">
    <source>
        <dbReference type="ARBA" id="ARBA00022679"/>
    </source>
</evidence>
<evidence type="ECO:0000259" key="12">
    <source>
        <dbReference type="PROSITE" id="PS50146"/>
    </source>
</evidence>
<dbReference type="SUPFAM" id="SSF111331">
    <property type="entry name" value="NAD kinase/diacylglycerol kinase-like"/>
    <property type="match status" value="1"/>
</dbReference>
<dbReference type="PANTHER" id="PTHR12358">
    <property type="entry name" value="SPHINGOSINE KINASE"/>
    <property type="match status" value="1"/>
</dbReference>
<evidence type="ECO:0000256" key="6">
    <source>
        <dbReference type="ARBA" id="ARBA00022777"/>
    </source>
</evidence>
<dbReference type="GO" id="GO:0016301">
    <property type="term" value="F:kinase activity"/>
    <property type="evidence" value="ECO:0007669"/>
    <property type="project" value="UniProtKB-KW"/>
</dbReference>
<evidence type="ECO:0000256" key="10">
    <source>
        <dbReference type="ARBA" id="ARBA00023209"/>
    </source>
</evidence>
<reference evidence="13 14" key="1">
    <citation type="journal article" date="2012" name="Stand. Genomic Sci.">
        <title>Genome sequence of the orange-pigmented seawater bacterium Owenweeksia hongkongensis type strain (UST20020801(T)).</title>
        <authorList>
            <person name="Riedel T."/>
            <person name="Held B."/>
            <person name="Nolan M."/>
            <person name="Lucas S."/>
            <person name="Lapidus A."/>
            <person name="Tice H."/>
            <person name="Del Rio T.G."/>
            <person name="Cheng J.F."/>
            <person name="Han C."/>
            <person name="Tapia R."/>
            <person name="Goodwin L.A."/>
            <person name="Pitluck S."/>
            <person name="Liolios K."/>
            <person name="Mavromatis K."/>
            <person name="Pagani I."/>
            <person name="Ivanova N."/>
            <person name="Mikhailova N."/>
            <person name="Pati A."/>
            <person name="Chen A."/>
            <person name="Palaniappan K."/>
            <person name="Rohde M."/>
            <person name="Tindall B.J."/>
            <person name="Detter J.C."/>
            <person name="Goker M."/>
            <person name="Woyke T."/>
            <person name="Bristow J."/>
            <person name="Eisen J.A."/>
            <person name="Markowitz V."/>
            <person name="Hugenholtz P."/>
            <person name="Klenk H.P."/>
            <person name="Kyrpides N.C."/>
        </authorList>
    </citation>
    <scope>NUCLEOTIDE SEQUENCE</scope>
    <source>
        <strain evidence="14">DSM 17368 / JCM 12287 / NRRL B-23963</strain>
    </source>
</reference>
<keyword evidence="10" id="KW-0594">Phospholipid biosynthesis</keyword>
<dbReference type="Pfam" id="PF00781">
    <property type="entry name" value="DAGK_cat"/>
    <property type="match status" value="1"/>
</dbReference>
<name>G8R586_OWEHD</name>
<dbReference type="Pfam" id="PF19279">
    <property type="entry name" value="YegS_C"/>
    <property type="match status" value="1"/>
</dbReference>
<dbReference type="InterPro" id="IPR017438">
    <property type="entry name" value="ATP-NAD_kinase_N"/>
</dbReference>
<comment type="cofactor">
    <cofactor evidence="1">
        <name>Mg(2+)</name>
        <dbReference type="ChEBI" id="CHEBI:18420"/>
    </cofactor>
</comment>
<dbReference type="GO" id="GO:0005886">
    <property type="term" value="C:plasma membrane"/>
    <property type="evidence" value="ECO:0007669"/>
    <property type="project" value="TreeGrafter"/>
</dbReference>
<dbReference type="InterPro" id="IPR045540">
    <property type="entry name" value="YegS/DAGK_C"/>
</dbReference>
<dbReference type="NCBIfam" id="TIGR00147">
    <property type="entry name" value="YegS/Rv2252/BmrU family lipid kinase"/>
    <property type="match status" value="1"/>
</dbReference>
<evidence type="ECO:0000256" key="4">
    <source>
        <dbReference type="ARBA" id="ARBA00022723"/>
    </source>
</evidence>
<accession>G8R586</accession>
<dbReference type="PROSITE" id="PS50146">
    <property type="entry name" value="DAGK"/>
    <property type="match status" value="1"/>
</dbReference>
<dbReference type="Gene3D" id="2.60.200.40">
    <property type="match status" value="1"/>
</dbReference>
<proteinExistence type="predicted"/>
<evidence type="ECO:0000256" key="5">
    <source>
        <dbReference type="ARBA" id="ARBA00022741"/>
    </source>
</evidence>
<dbReference type="HOGENOM" id="CLU_045532_1_2_10"/>
<protein>
    <recommendedName>
        <fullName evidence="12">DAGKc domain-containing protein</fullName>
    </recommendedName>
</protein>
<keyword evidence="14" id="KW-1185">Reference proteome</keyword>
<dbReference type="OrthoDB" id="9786026at2"/>
<dbReference type="AlphaFoldDB" id="G8R586"/>
<evidence type="ECO:0000256" key="7">
    <source>
        <dbReference type="ARBA" id="ARBA00022840"/>
    </source>
</evidence>